<dbReference type="AlphaFoldDB" id="A0A840TRG2"/>
<proteinExistence type="inferred from homology"/>
<dbReference type="GO" id="GO:0016740">
    <property type="term" value="F:transferase activity"/>
    <property type="evidence" value="ECO:0007669"/>
    <property type="project" value="UniProtKB-KW"/>
</dbReference>
<dbReference type="PANTHER" id="PTHR43630:SF2">
    <property type="entry name" value="GLYCOSYLTRANSFERASE"/>
    <property type="match status" value="1"/>
</dbReference>
<evidence type="ECO:0000313" key="3">
    <source>
        <dbReference type="EMBL" id="MBB5282578.1"/>
    </source>
</evidence>
<protein>
    <submittedName>
        <fullName evidence="3">Glycosyltransferase involved in cell wall biosynthesis</fullName>
    </submittedName>
</protein>
<evidence type="ECO:0000256" key="1">
    <source>
        <dbReference type="ARBA" id="ARBA00038494"/>
    </source>
</evidence>
<keyword evidence="3" id="KW-0808">Transferase</keyword>
<dbReference type="PANTHER" id="PTHR43630">
    <property type="entry name" value="POLY-BETA-1,6-N-ACETYL-D-GLUCOSAMINE SYNTHASE"/>
    <property type="match status" value="1"/>
</dbReference>
<reference evidence="3 4" key="1">
    <citation type="submission" date="2020-08" db="EMBL/GenBank/DDBJ databases">
        <title>Genomic Encyclopedia of Type Strains, Phase IV (KMG-IV): sequencing the most valuable type-strain genomes for metagenomic binning, comparative biology and taxonomic classification.</title>
        <authorList>
            <person name="Goeker M."/>
        </authorList>
    </citation>
    <scope>NUCLEOTIDE SEQUENCE [LARGE SCALE GENOMIC DNA]</scope>
    <source>
        <strain evidence="3 4">DSM 105074</strain>
    </source>
</reference>
<keyword evidence="4" id="KW-1185">Reference proteome</keyword>
<dbReference type="Gene3D" id="3.90.550.10">
    <property type="entry name" value="Spore Coat Polysaccharide Biosynthesis Protein SpsA, Chain A"/>
    <property type="match status" value="1"/>
</dbReference>
<accession>A0A840TRG2</accession>
<dbReference type="EMBL" id="JACHGF010000001">
    <property type="protein sequence ID" value="MBB5282578.1"/>
    <property type="molecule type" value="Genomic_DNA"/>
</dbReference>
<sequence length="248" mass="28368">MVPVSVVIITFNEAHILAKTLQSVSWASEIIIVDSGSTDGTVEVARAHGARVLHRAFDGYGAQKHFAVQQATHDWILSLDADELVSEELGREIRELLRTEPPHRGYRFPISLVFMGRMLRYSGEYNKKFLRLFDRRAGNFTTDQVHERIQLQGTIGTLQQRVYHYSYENLSDFLEKQNRYSSLSAQKLLLKGKKASALKTVLRFPLTFLRIYVLRFGVLDGYPGFMWAMVMAAFTTTKYAKLREIALS</sequence>
<dbReference type="Proteomes" id="UP000557307">
    <property type="component" value="Unassembled WGS sequence"/>
</dbReference>
<comment type="caution">
    <text evidence="3">The sequence shown here is derived from an EMBL/GenBank/DDBJ whole genome shotgun (WGS) entry which is preliminary data.</text>
</comment>
<organism evidence="3 4">
    <name type="scientific">Rhabdobacter roseus</name>
    <dbReference type="NCBI Taxonomy" id="1655419"/>
    <lineage>
        <taxon>Bacteria</taxon>
        <taxon>Pseudomonadati</taxon>
        <taxon>Bacteroidota</taxon>
        <taxon>Cytophagia</taxon>
        <taxon>Cytophagales</taxon>
        <taxon>Cytophagaceae</taxon>
        <taxon>Rhabdobacter</taxon>
    </lineage>
</organism>
<evidence type="ECO:0000259" key="2">
    <source>
        <dbReference type="Pfam" id="PF00535"/>
    </source>
</evidence>
<dbReference type="InterPro" id="IPR029044">
    <property type="entry name" value="Nucleotide-diphossugar_trans"/>
</dbReference>
<dbReference type="CDD" id="cd02511">
    <property type="entry name" value="Beta4Glucosyltransferase"/>
    <property type="match status" value="1"/>
</dbReference>
<feature type="domain" description="Glycosyltransferase 2-like" evidence="2">
    <location>
        <begin position="5"/>
        <end position="99"/>
    </location>
</feature>
<dbReference type="InterPro" id="IPR001173">
    <property type="entry name" value="Glyco_trans_2-like"/>
</dbReference>
<gene>
    <name evidence="3" type="ORF">HNQ92_000699</name>
</gene>
<dbReference type="SUPFAM" id="SSF53448">
    <property type="entry name" value="Nucleotide-diphospho-sugar transferases"/>
    <property type="match status" value="1"/>
</dbReference>
<evidence type="ECO:0000313" key="4">
    <source>
        <dbReference type="Proteomes" id="UP000557307"/>
    </source>
</evidence>
<comment type="similarity">
    <text evidence="1">Belongs to the glycosyltransferase 2 family. WaaE/KdtX subfamily.</text>
</comment>
<name>A0A840TRG2_9BACT</name>
<dbReference type="Pfam" id="PF00535">
    <property type="entry name" value="Glycos_transf_2"/>
    <property type="match status" value="1"/>
</dbReference>